<keyword evidence="9" id="KW-1185">Reference proteome</keyword>
<comment type="subcellular location">
    <subcellularLocation>
        <location evidence="1">Cell membrane</location>
        <topology evidence="1">Multi-pass membrane protein</topology>
    </subcellularLocation>
</comment>
<evidence type="ECO:0000256" key="5">
    <source>
        <dbReference type="ARBA" id="ARBA00023136"/>
    </source>
</evidence>
<proteinExistence type="predicted"/>
<protein>
    <submittedName>
        <fullName evidence="8">RDD family protein</fullName>
    </submittedName>
</protein>
<feature type="transmembrane region" description="Helical" evidence="6">
    <location>
        <begin position="43"/>
        <end position="63"/>
    </location>
</feature>
<evidence type="ECO:0000256" key="1">
    <source>
        <dbReference type="ARBA" id="ARBA00004651"/>
    </source>
</evidence>
<dbReference type="RefSeq" id="WP_148456658.1">
    <property type="nucleotide sequence ID" value="NZ_VSDO01000005.1"/>
</dbReference>
<evidence type="ECO:0000256" key="3">
    <source>
        <dbReference type="ARBA" id="ARBA00022692"/>
    </source>
</evidence>
<comment type="caution">
    <text evidence="8">The sequence shown here is derived from an EMBL/GenBank/DDBJ whole genome shotgun (WGS) entry which is preliminary data.</text>
</comment>
<evidence type="ECO:0000313" key="9">
    <source>
        <dbReference type="Proteomes" id="UP000325218"/>
    </source>
</evidence>
<feature type="transmembrane region" description="Helical" evidence="6">
    <location>
        <begin position="12"/>
        <end position="31"/>
    </location>
</feature>
<evidence type="ECO:0000256" key="4">
    <source>
        <dbReference type="ARBA" id="ARBA00022989"/>
    </source>
</evidence>
<dbReference type="InterPro" id="IPR051791">
    <property type="entry name" value="Pra-immunoreactive"/>
</dbReference>
<keyword evidence="5 6" id="KW-0472">Membrane</keyword>
<feature type="transmembrane region" description="Helical" evidence="6">
    <location>
        <begin position="99"/>
        <end position="118"/>
    </location>
</feature>
<dbReference type="OrthoDB" id="9793824at2"/>
<feature type="domain" description="RDD" evidence="7">
    <location>
        <begin position="4"/>
        <end position="130"/>
    </location>
</feature>
<dbReference type="PANTHER" id="PTHR36115">
    <property type="entry name" value="PROLINE-RICH ANTIGEN HOMOLOG-RELATED"/>
    <property type="match status" value="1"/>
</dbReference>
<dbReference type="InterPro" id="IPR010432">
    <property type="entry name" value="RDD"/>
</dbReference>
<gene>
    <name evidence="8" type="ORF">FRY98_23345</name>
</gene>
<evidence type="ECO:0000259" key="7">
    <source>
        <dbReference type="Pfam" id="PF06271"/>
    </source>
</evidence>
<name>A0A5D0CN95_9BACL</name>
<dbReference type="GO" id="GO:0005886">
    <property type="term" value="C:plasma membrane"/>
    <property type="evidence" value="ECO:0007669"/>
    <property type="project" value="UniProtKB-SubCell"/>
</dbReference>
<accession>A0A5D0CN95</accession>
<dbReference type="EMBL" id="VSDO01000005">
    <property type="protein sequence ID" value="TYA10725.1"/>
    <property type="molecule type" value="Genomic_DNA"/>
</dbReference>
<evidence type="ECO:0000256" key="6">
    <source>
        <dbReference type="SAM" id="Phobius"/>
    </source>
</evidence>
<keyword evidence="4 6" id="KW-1133">Transmembrane helix</keyword>
<reference evidence="8 9" key="1">
    <citation type="submission" date="2019-08" db="EMBL/GenBank/DDBJ databases">
        <title>Genome sequencing of Paenibacillus faecis DSM 23593(T).</title>
        <authorList>
            <person name="Kook J.-K."/>
            <person name="Park S.-N."/>
            <person name="Lim Y.K."/>
        </authorList>
    </citation>
    <scope>NUCLEOTIDE SEQUENCE [LARGE SCALE GENOMIC DNA]</scope>
    <source>
        <strain evidence="8 9">DSM 23593</strain>
    </source>
</reference>
<keyword evidence="2" id="KW-1003">Cell membrane</keyword>
<dbReference type="Pfam" id="PF06271">
    <property type="entry name" value="RDD"/>
    <property type="match status" value="1"/>
</dbReference>
<sequence length="167" mass="18955">MYNVLWRRYWAMAVDRLVTGLGGVLLSLIWFSPGQLFSETSNLLAPGLPMLLTLVCECVYYSLMESSKYQATLGKMLLGIVVVDWSHEQLSFGQAFVRYLGRILSGFILSLGYIMAIFSDKRLALHDKIAVSYVVHKEKLQLHKIREEVEAKGDLRSGRMTGFNWGD</sequence>
<keyword evidence="3 6" id="KW-0812">Transmembrane</keyword>
<evidence type="ECO:0000313" key="8">
    <source>
        <dbReference type="EMBL" id="TYA10725.1"/>
    </source>
</evidence>
<evidence type="ECO:0000256" key="2">
    <source>
        <dbReference type="ARBA" id="ARBA00022475"/>
    </source>
</evidence>
<dbReference type="Proteomes" id="UP000325218">
    <property type="component" value="Unassembled WGS sequence"/>
</dbReference>
<dbReference type="AlphaFoldDB" id="A0A5D0CN95"/>
<organism evidence="8 9">
    <name type="scientific">Paenibacillus faecis</name>
    <dbReference type="NCBI Taxonomy" id="862114"/>
    <lineage>
        <taxon>Bacteria</taxon>
        <taxon>Bacillati</taxon>
        <taxon>Bacillota</taxon>
        <taxon>Bacilli</taxon>
        <taxon>Bacillales</taxon>
        <taxon>Paenibacillaceae</taxon>
        <taxon>Paenibacillus</taxon>
    </lineage>
</organism>